<evidence type="ECO:0000313" key="3">
    <source>
        <dbReference type="EMBL" id="MCD9096193.1"/>
    </source>
</evidence>
<keyword evidence="4" id="KW-1185">Reference proteome</keyword>
<evidence type="ECO:0000256" key="1">
    <source>
        <dbReference type="SAM" id="MobiDB-lite"/>
    </source>
</evidence>
<dbReference type="Pfam" id="PF04233">
    <property type="entry name" value="Phage_Mu_F"/>
    <property type="match status" value="1"/>
</dbReference>
<protein>
    <submittedName>
        <fullName evidence="3">Phage head morphogenesis protein</fullName>
    </submittedName>
</protein>
<organism evidence="3 4">
    <name type="scientific">Luteimonas fraxinea</name>
    <dbReference type="NCBI Taxonomy" id="2901869"/>
    <lineage>
        <taxon>Bacteria</taxon>
        <taxon>Pseudomonadati</taxon>
        <taxon>Pseudomonadota</taxon>
        <taxon>Gammaproteobacteria</taxon>
        <taxon>Lysobacterales</taxon>
        <taxon>Lysobacteraceae</taxon>
        <taxon>Luteimonas</taxon>
    </lineage>
</organism>
<dbReference type="InterPro" id="IPR006528">
    <property type="entry name" value="Phage_head_morphogenesis_dom"/>
</dbReference>
<reference evidence="3" key="2">
    <citation type="journal article" date="2022" name="Syst. Appl. Microbiol.">
        <title>Physiological and genomic characterisation of Luteimonas fraxinea sp. nov., a bacterial species associated with trees tolerant to ash dieback.</title>
        <authorList>
            <person name="Ulrich K."/>
            <person name="Becker R."/>
            <person name="Behrendt U."/>
            <person name="Kube M."/>
            <person name="Schneck V."/>
            <person name="Ulrich A."/>
        </authorList>
    </citation>
    <scope>NUCLEOTIDE SEQUENCE</scope>
    <source>
        <strain evidence="3">A1P009</strain>
    </source>
</reference>
<comment type="caution">
    <text evidence="3">The sequence shown here is derived from an EMBL/GenBank/DDBJ whole genome shotgun (WGS) entry which is preliminary data.</text>
</comment>
<name>A0ABS8U9P3_9GAMM</name>
<evidence type="ECO:0000259" key="2">
    <source>
        <dbReference type="Pfam" id="PF04233"/>
    </source>
</evidence>
<gene>
    <name evidence="3" type="ORF">LTT95_04490</name>
</gene>
<feature type="region of interest" description="Disordered" evidence="1">
    <location>
        <begin position="277"/>
        <end position="298"/>
    </location>
</feature>
<sequence length="361" mass="39249">MGRRTSHRKLAQLIEALEPAIRDAFLAAIRSVRERAPVSVIADLIEAGRVDDVLLVLGIDTALLSPLSESVRAAFVAGGAQGVAEMPAIQVALRPVITGSYAARPVSPVLRASFDLFNPRAQSWLANHSSQLVTHIVGEQRTAIQQVLSTGMQLGRNPRQTALDIVGRIGETGRRSGGIVGLTPQQAQYVSNMRADLASGNPRLMARYFKRDRRDKRFDAQVRKAMEAGKPVSQASIDKIAGRYSDRLLQLRGENIARTESMSAFNAARQESFRQAVESGGLRPEHVRKGWGATGDDRTRHSHAELNGMEIGLEDLFVATTGARMLYPGDTEHGAGAEDVAGCRCTAMYRVDMIAATLEQR</sequence>
<evidence type="ECO:0000313" key="4">
    <source>
        <dbReference type="Proteomes" id="UP001430360"/>
    </source>
</evidence>
<reference evidence="3" key="1">
    <citation type="submission" date="2021-12" db="EMBL/GenBank/DDBJ databases">
        <authorList>
            <person name="Ulrich A."/>
        </authorList>
    </citation>
    <scope>NUCLEOTIDE SEQUENCE</scope>
    <source>
        <strain evidence="3">A1P009</strain>
    </source>
</reference>
<proteinExistence type="predicted"/>
<accession>A0ABS8U9P3</accession>
<dbReference type="Proteomes" id="UP001430360">
    <property type="component" value="Unassembled WGS sequence"/>
</dbReference>
<dbReference type="RefSeq" id="WP_232134666.1">
    <property type="nucleotide sequence ID" value="NZ_JAJQKU010000001.1"/>
</dbReference>
<dbReference type="EMBL" id="JAJQKU010000001">
    <property type="protein sequence ID" value="MCD9096193.1"/>
    <property type="molecule type" value="Genomic_DNA"/>
</dbReference>
<feature type="domain" description="Phage head morphogenesis" evidence="2">
    <location>
        <begin position="222"/>
        <end position="348"/>
    </location>
</feature>